<sequence>MGLLPRPRVTRTGQNRPAFNLREGLKRISKVDSICWTRPVYAVSKPAQTESVGRILWRLACINIHVHLNFPTHVHIHSHIRILIRTHISLRPLRFLCSCCCCY</sequence>
<dbReference type="EMBL" id="CAAALY010052221">
    <property type="protein sequence ID" value="VEL21620.1"/>
    <property type="molecule type" value="Genomic_DNA"/>
</dbReference>
<accession>A0A3S5AP73</accession>
<organism evidence="1 2">
    <name type="scientific">Protopolystoma xenopodis</name>
    <dbReference type="NCBI Taxonomy" id="117903"/>
    <lineage>
        <taxon>Eukaryota</taxon>
        <taxon>Metazoa</taxon>
        <taxon>Spiralia</taxon>
        <taxon>Lophotrochozoa</taxon>
        <taxon>Platyhelminthes</taxon>
        <taxon>Monogenea</taxon>
        <taxon>Polyopisthocotylea</taxon>
        <taxon>Polystomatidea</taxon>
        <taxon>Polystomatidae</taxon>
        <taxon>Protopolystoma</taxon>
    </lineage>
</organism>
<comment type="caution">
    <text evidence="1">The sequence shown here is derived from an EMBL/GenBank/DDBJ whole genome shotgun (WGS) entry which is preliminary data.</text>
</comment>
<gene>
    <name evidence="1" type="ORF">PXEA_LOCUS15060</name>
</gene>
<evidence type="ECO:0000313" key="2">
    <source>
        <dbReference type="Proteomes" id="UP000784294"/>
    </source>
</evidence>
<keyword evidence="2" id="KW-1185">Reference proteome</keyword>
<evidence type="ECO:0000313" key="1">
    <source>
        <dbReference type="EMBL" id="VEL21620.1"/>
    </source>
</evidence>
<dbReference type="Proteomes" id="UP000784294">
    <property type="component" value="Unassembled WGS sequence"/>
</dbReference>
<protein>
    <submittedName>
        <fullName evidence="1">Uncharacterized protein</fullName>
    </submittedName>
</protein>
<proteinExistence type="predicted"/>
<dbReference type="AlphaFoldDB" id="A0A3S5AP73"/>
<reference evidence="1" key="1">
    <citation type="submission" date="2018-11" db="EMBL/GenBank/DDBJ databases">
        <authorList>
            <consortium name="Pathogen Informatics"/>
        </authorList>
    </citation>
    <scope>NUCLEOTIDE SEQUENCE</scope>
</reference>
<name>A0A3S5AP73_9PLAT</name>